<protein>
    <submittedName>
        <fullName evidence="1">Uncharacterized protein</fullName>
    </submittedName>
</protein>
<proteinExistence type="predicted"/>
<name>A0A0P1BCS8_9BASI</name>
<accession>A0A0P1BCS8</accession>
<dbReference type="AlphaFoldDB" id="A0A0P1BCS8"/>
<evidence type="ECO:0000313" key="1">
    <source>
        <dbReference type="EMBL" id="CEH13607.1"/>
    </source>
</evidence>
<sequence>MNHECRKAAARVHSLWLERTKEEANFYAKGVRKAQRWRSLDLPATYSLAAYVSDETGTLITTLQSTAHVIASAIELSSAFNGQRVSLHQHS</sequence>
<keyword evidence="2" id="KW-1185">Reference proteome</keyword>
<dbReference type="EMBL" id="CCYA01000221">
    <property type="protein sequence ID" value="CEH13607.1"/>
    <property type="molecule type" value="Genomic_DNA"/>
</dbReference>
<organism evidence="1 2">
    <name type="scientific">Ceraceosorus bombacis</name>
    <dbReference type="NCBI Taxonomy" id="401625"/>
    <lineage>
        <taxon>Eukaryota</taxon>
        <taxon>Fungi</taxon>
        <taxon>Dikarya</taxon>
        <taxon>Basidiomycota</taxon>
        <taxon>Ustilaginomycotina</taxon>
        <taxon>Exobasidiomycetes</taxon>
        <taxon>Ceraceosorales</taxon>
        <taxon>Ceraceosoraceae</taxon>
        <taxon>Ceraceosorus</taxon>
    </lineage>
</organism>
<reference evidence="1 2" key="1">
    <citation type="submission" date="2014-09" db="EMBL/GenBank/DDBJ databases">
        <authorList>
            <person name="Magalhaes I.L.F."/>
            <person name="Oliveira U."/>
            <person name="Santos F.R."/>
            <person name="Vidigal T.H.D.A."/>
            <person name="Brescovit A.D."/>
            <person name="Santos A.J."/>
        </authorList>
    </citation>
    <scope>NUCLEOTIDE SEQUENCE [LARGE SCALE GENOMIC DNA]</scope>
</reference>
<evidence type="ECO:0000313" key="2">
    <source>
        <dbReference type="Proteomes" id="UP000054845"/>
    </source>
</evidence>
<dbReference type="Proteomes" id="UP000054845">
    <property type="component" value="Unassembled WGS sequence"/>
</dbReference>